<evidence type="ECO:0000256" key="2">
    <source>
        <dbReference type="SAM" id="Phobius"/>
    </source>
</evidence>
<keyword evidence="4" id="KW-1185">Reference proteome</keyword>
<feature type="region of interest" description="Disordered" evidence="1">
    <location>
        <begin position="49"/>
        <end position="84"/>
    </location>
</feature>
<keyword evidence="2" id="KW-0472">Membrane</keyword>
<evidence type="ECO:0000313" key="3">
    <source>
        <dbReference type="EMBL" id="TYP95316.1"/>
    </source>
</evidence>
<dbReference type="OrthoDB" id="9764682at2"/>
<dbReference type="Proteomes" id="UP000324595">
    <property type="component" value="Unassembled WGS sequence"/>
</dbReference>
<dbReference type="RefSeq" id="WP_148897987.1">
    <property type="nucleotide sequence ID" value="NZ_VNHY01000001.1"/>
</dbReference>
<protein>
    <recommendedName>
        <fullName evidence="5">Tfp pilus assembly protein PilN</fullName>
    </recommendedName>
</protein>
<keyword evidence="2" id="KW-1133">Transmembrane helix</keyword>
<feature type="compositionally biased region" description="Acidic residues" evidence="1">
    <location>
        <begin position="57"/>
        <end position="84"/>
    </location>
</feature>
<proteinExistence type="predicted"/>
<organism evidence="3 4">
    <name type="scientific">Fodinibius salinus</name>
    <dbReference type="NCBI Taxonomy" id="860790"/>
    <lineage>
        <taxon>Bacteria</taxon>
        <taxon>Pseudomonadati</taxon>
        <taxon>Balneolota</taxon>
        <taxon>Balneolia</taxon>
        <taxon>Balneolales</taxon>
        <taxon>Balneolaceae</taxon>
        <taxon>Fodinibius</taxon>
    </lineage>
</organism>
<comment type="caution">
    <text evidence="3">The sequence shown here is derived from an EMBL/GenBank/DDBJ whole genome shotgun (WGS) entry which is preliminary data.</text>
</comment>
<evidence type="ECO:0000256" key="1">
    <source>
        <dbReference type="SAM" id="MobiDB-lite"/>
    </source>
</evidence>
<dbReference type="AlphaFoldDB" id="A0A5D3YMD5"/>
<dbReference type="EMBL" id="VNHY01000001">
    <property type="protein sequence ID" value="TYP95316.1"/>
    <property type="molecule type" value="Genomic_DNA"/>
</dbReference>
<feature type="transmembrane region" description="Helical" evidence="2">
    <location>
        <begin position="386"/>
        <end position="404"/>
    </location>
</feature>
<gene>
    <name evidence="3" type="ORF">LX73_0614</name>
</gene>
<name>A0A5D3YMD5_9BACT</name>
<reference evidence="3 4" key="1">
    <citation type="submission" date="2019-07" db="EMBL/GenBank/DDBJ databases">
        <title>Genomic Encyclopedia of Archaeal and Bacterial Type Strains, Phase II (KMG-II): from individual species to whole genera.</title>
        <authorList>
            <person name="Goeker M."/>
        </authorList>
    </citation>
    <scope>NUCLEOTIDE SEQUENCE [LARGE SCALE GENOMIC DNA]</scope>
    <source>
        <strain evidence="3 4">DSM 21935</strain>
    </source>
</reference>
<keyword evidence="2" id="KW-0812">Transmembrane</keyword>
<sequence length="562" mass="63397">MFGKKDYIGLAIEGETIRVARVRASGSSLKLIKLDQFSLVEKIGAGSTESAAVSEEGSFDEAESEADSIFGLDEEDEEEDEEEIDLEDFGTVDEDTTDMVDEADTPQSNELLMYDILSGFNQKKVHLGLNVPSGNTIFQIIRDTDFNEVKEKDLVEDLEEKLASIYGEPKSSDQYSYEVREDGSLLLASIDNESETLQLINNVRELYSGKIAVNSVVPDEISLVGLVRVNYELDPDEVTGIIQFSEKRCRVVFMQGEEVWLVSPIINEGTNQDSFLNTVFSKILFQLDTGEVPSLDRIILANNPRGEEPVDFFSENFPDIPVENLTFKDSFYESENVDPSTIPFFTTAIGSAFAASGVYEEDFPDISLLPQYVADRQKIFKLQWHGMLILFLIFLMPITFNYFYTQNVEQIESLSDDLTEMNDRIEELNPIVDRSKQMEQDLATLKGKLVMLDTLTQGSQEWSQKLQIVNEGLEDISNTWITSFAEESSGGAFIQGYSLYRERITRIVNIFDEATLMNVNNETLREQDVYSFSILISSFAPSDSIYSPSTPKEVKELIESEN</sequence>
<evidence type="ECO:0000313" key="4">
    <source>
        <dbReference type="Proteomes" id="UP000324595"/>
    </source>
</evidence>
<accession>A0A5D3YMD5</accession>
<evidence type="ECO:0008006" key="5">
    <source>
        <dbReference type="Google" id="ProtNLM"/>
    </source>
</evidence>